<dbReference type="Gene3D" id="3.40.640.10">
    <property type="entry name" value="Type I PLP-dependent aspartate aminotransferase-like (Major domain)"/>
    <property type="match status" value="1"/>
</dbReference>
<proteinExistence type="predicted"/>
<reference evidence="3" key="1">
    <citation type="journal article" date="2020" name="mSystems">
        <title>Genome- and Community-Level Interaction Insights into Carbon Utilization and Element Cycling Functions of Hydrothermarchaeota in Hydrothermal Sediment.</title>
        <authorList>
            <person name="Zhou Z."/>
            <person name="Liu Y."/>
            <person name="Xu W."/>
            <person name="Pan J."/>
            <person name="Luo Z.H."/>
            <person name="Li M."/>
        </authorList>
    </citation>
    <scope>NUCLEOTIDE SEQUENCE [LARGE SCALE GENOMIC DNA]</scope>
    <source>
        <strain evidence="3">HyVt-485</strain>
    </source>
</reference>
<dbReference type="EMBL" id="DRMJ01000108">
    <property type="protein sequence ID" value="HHL42411.1"/>
    <property type="molecule type" value="Genomic_DNA"/>
</dbReference>
<dbReference type="InterPro" id="IPR000192">
    <property type="entry name" value="Aminotrans_V_dom"/>
</dbReference>
<dbReference type="PANTHER" id="PTHR43586:SF15">
    <property type="entry name" value="BLR3095 PROTEIN"/>
    <property type="match status" value="1"/>
</dbReference>
<name>A0A7C5M079_9PROT</name>
<feature type="domain" description="Aminotransferase class V" evidence="2">
    <location>
        <begin position="27"/>
        <end position="329"/>
    </location>
</feature>
<dbReference type="GO" id="GO:0008483">
    <property type="term" value="F:transaminase activity"/>
    <property type="evidence" value="ECO:0007669"/>
    <property type="project" value="UniProtKB-KW"/>
</dbReference>
<keyword evidence="3" id="KW-0808">Transferase</keyword>
<evidence type="ECO:0000256" key="1">
    <source>
        <dbReference type="ARBA" id="ARBA00022898"/>
    </source>
</evidence>
<protein>
    <submittedName>
        <fullName evidence="3">Aminotransferase class V-fold PLP-dependent enzyme</fullName>
    </submittedName>
</protein>
<dbReference type="AlphaFoldDB" id="A0A7C5M079"/>
<keyword evidence="3" id="KW-0032">Aminotransferase</keyword>
<gene>
    <name evidence="3" type="ORF">ENJ42_02240</name>
</gene>
<dbReference type="PANTHER" id="PTHR43586">
    <property type="entry name" value="CYSTEINE DESULFURASE"/>
    <property type="match status" value="1"/>
</dbReference>
<dbReference type="Proteomes" id="UP000885830">
    <property type="component" value="Unassembled WGS sequence"/>
</dbReference>
<keyword evidence="1" id="KW-0663">Pyridoxal phosphate</keyword>
<accession>A0A7C5M079</accession>
<dbReference type="InterPro" id="IPR015424">
    <property type="entry name" value="PyrdxlP-dep_Trfase"/>
</dbReference>
<evidence type="ECO:0000313" key="3">
    <source>
        <dbReference type="EMBL" id="HHL42411.1"/>
    </source>
</evidence>
<comment type="caution">
    <text evidence="3">The sequence shown here is derived from an EMBL/GenBank/DDBJ whole genome shotgun (WGS) entry which is preliminary data.</text>
</comment>
<evidence type="ECO:0000259" key="2">
    <source>
        <dbReference type="Pfam" id="PF00266"/>
    </source>
</evidence>
<sequence>MSPLPLASIEKAEQGLAYKAHPWSYQGAHFFEFTEQYRTLAARLIGASPNEIALIPAASYGLQIAANALPLSKGGEILVLADQFPSNVYPWREKAARLGGEVVTVERPQNGDWTQALLQHCNERTEIVAIPAVHWADGGQIDLETIAKKIRTMGAALVLDLTQSLGAMPFDVTTVKPDFMIAAGYKWLMGPYTLGYLYVDPKWKNAKPLEHNWMNRRGSEDFAALVNYQDGFQPGVRALDVGEKSNPAQLLTASASLEQLMDWGIENITRTLGARNANFANKARKMGFSVLPDKLRAPHYLSLGFERGIPGGLVEQLAQENIFVSIRGNSVRVTGHLYSRDEDFERLLNVLQNA</sequence>
<dbReference type="Pfam" id="PF00266">
    <property type="entry name" value="Aminotran_5"/>
    <property type="match status" value="1"/>
</dbReference>
<dbReference type="InterPro" id="IPR015421">
    <property type="entry name" value="PyrdxlP-dep_Trfase_major"/>
</dbReference>
<dbReference type="Gene3D" id="3.90.1150.10">
    <property type="entry name" value="Aspartate Aminotransferase, domain 1"/>
    <property type="match status" value="1"/>
</dbReference>
<dbReference type="SUPFAM" id="SSF53383">
    <property type="entry name" value="PLP-dependent transferases"/>
    <property type="match status" value="1"/>
</dbReference>
<dbReference type="InterPro" id="IPR015422">
    <property type="entry name" value="PyrdxlP-dep_Trfase_small"/>
</dbReference>
<organism evidence="3">
    <name type="scientific">Hellea balneolensis</name>
    <dbReference type="NCBI Taxonomy" id="287478"/>
    <lineage>
        <taxon>Bacteria</taxon>
        <taxon>Pseudomonadati</taxon>
        <taxon>Pseudomonadota</taxon>
        <taxon>Alphaproteobacteria</taxon>
        <taxon>Maricaulales</taxon>
        <taxon>Robiginitomaculaceae</taxon>
        <taxon>Hellea</taxon>
    </lineage>
</organism>